<dbReference type="eggNOG" id="COG1024">
    <property type="taxonomic scope" value="Bacteria"/>
</dbReference>
<dbReference type="InterPro" id="IPR029045">
    <property type="entry name" value="ClpP/crotonase-like_dom_sf"/>
</dbReference>
<evidence type="ECO:0000313" key="3">
    <source>
        <dbReference type="Proteomes" id="UP000001191"/>
    </source>
</evidence>
<dbReference type="EnsemblBacteria" id="ACC81624">
    <property type="protein sequence ID" value="ACC81624"/>
    <property type="gene ID" value="Npun_F3166"/>
</dbReference>
<dbReference type="GO" id="GO:0016853">
    <property type="term" value="F:isomerase activity"/>
    <property type="evidence" value="ECO:0007669"/>
    <property type="project" value="UniProtKB-KW"/>
</dbReference>
<dbReference type="GO" id="GO:0004300">
    <property type="term" value="F:enoyl-CoA hydratase activity"/>
    <property type="evidence" value="ECO:0007669"/>
    <property type="project" value="UniProtKB-EC"/>
</dbReference>
<dbReference type="KEGG" id="npu:Npun_F3166"/>
<sequence length="269" mass="29738">MELKLKAIEYQIDSGVAHITLSAPETGNALNGEMLGQFYQALQNAIANPTCRVIVISSIGADFCTGMDFNAIFANGSRPDLAPLHAFRDCLLLIYSSPRPVITCVTGNVTGGGVGIVAASDIVLAEENVLFMLSEVLVGMIPAVITPFLLCRLSSSQVKYLTLSSRGIDGNEAKNWGLVDEIASDGMNDTLNRQIQRLFYSSPEAIAESKQYFDTFIGQDLRHQTEFAMQRLQKWLEQPQITTAIHQFSEGYSPPWFQKYRRNSTNYPK</sequence>
<dbReference type="Gene3D" id="3.90.226.10">
    <property type="entry name" value="2-enoyl-CoA Hydratase, Chain A, domain 1"/>
    <property type="match status" value="1"/>
</dbReference>
<dbReference type="RefSeq" id="WP_012409605.1">
    <property type="nucleotide sequence ID" value="NC_010628.1"/>
</dbReference>
<gene>
    <name evidence="2" type="ordered locus">Npun_F3166</name>
</gene>
<evidence type="ECO:0000256" key="1">
    <source>
        <dbReference type="ARBA" id="ARBA00005254"/>
    </source>
</evidence>
<dbReference type="OrthoDB" id="9775794at2"/>
<dbReference type="PANTHER" id="PTHR42964:SF1">
    <property type="entry name" value="POLYKETIDE BIOSYNTHESIS ENOYL-COA HYDRATASE PKSH-RELATED"/>
    <property type="match status" value="1"/>
</dbReference>
<dbReference type="EC" id="4.2.1.17" evidence="2"/>
<dbReference type="CDD" id="cd06558">
    <property type="entry name" value="crotonase-like"/>
    <property type="match status" value="1"/>
</dbReference>
<protein>
    <submittedName>
        <fullName evidence="2">Enoyl-CoA hydratase/isomerase</fullName>
        <ecNumber evidence="2">4.2.1.17</ecNumber>
    </submittedName>
</protein>
<keyword evidence="2" id="KW-0456">Lyase</keyword>
<keyword evidence="2" id="KW-0413">Isomerase</keyword>
<name>B2IYP1_NOSP7</name>
<dbReference type="InterPro" id="IPR001753">
    <property type="entry name" value="Enoyl-CoA_hydra/iso"/>
</dbReference>
<accession>B2IYP1</accession>
<dbReference type="EMBL" id="CP001037">
    <property type="protein sequence ID" value="ACC81624.1"/>
    <property type="molecule type" value="Genomic_DNA"/>
</dbReference>
<dbReference type="Pfam" id="PF00378">
    <property type="entry name" value="ECH_1"/>
    <property type="match status" value="1"/>
</dbReference>
<dbReference type="InterPro" id="IPR051683">
    <property type="entry name" value="Enoyl-CoA_Hydratase/Isomerase"/>
</dbReference>
<dbReference type="SUPFAM" id="SSF52096">
    <property type="entry name" value="ClpP/crotonase"/>
    <property type="match status" value="1"/>
</dbReference>
<comment type="similarity">
    <text evidence="1">Belongs to the enoyl-CoA hydratase/isomerase family.</text>
</comment>
<dbReference type="HOGENOM" id="CLU_009834_7_3_3"/>
<dbReference type="STRING" id="63737.Npun_F3166"/>
<dbReference type="AlphaFoldDB" id="B2IYP1"/>
<dbReference type="PANTHER" id="PTHR42964">
    <property type="entry name" value="ENOYL-COA HYDRATASE"/>
    <property type="match status" value="1"/>
</dbReference>
<organism evidence="2 3">
    <name type="scientific">Nostoc punctiforme (strain ATCC 29133 / PCC 73102)</name>
    <dbReference type="NCBI Taxonomy" id="63737"/>
    <lineage>
        <taxon>Bacteria</taxon>
        <taxon>Bacillati</taxon>
        <taxon>Cyanobacteriota</taxon>
        <taxon>Cyanophyceae</taxon>
        <taxon>Nostocales</taxon>
        <taxon>Nostocaceae</taxon>
        <taxon>Nostoc</taxon>
    </lineage>
</organism>
<proteinExistence type="inferred from homology"/>
<keyword evidence="3" id="KW-1185">Reference proteome</keyword>
<reference evidence="3" key="1">
    <citation type="submission" date="2008-04" db="EMBL/GenBank/DDBJ databases">
        <title>Complete sequence of chromosome of Nostoc punctiforme ATCC 29133.</title>
        <authorList>
            <consortium name="US DOE Joint Genome Institute"/>
            <person name="Copeland A."/>
            <person name="Lucas S."/>
            <person name="Lapidus A."/>
            <person name="Glavina del Rio T."/>
            <person name="Dalin E."/>
            <person name="Tice H."/>
            <person name="Pitluck S."/>
            <person name="Chain P."/>
            <person name="Malfatti S."/>
            <person name="Shin M."/>
            <person name="Vergez L."/>
            <person name="Schmutz J."/>
            <person name="Larimer F."/>
            <person name="Land M."/>
            <person name="Hauser L."/>
            <person name="Kyrpides N."/>
            <person name="Kim E."/>
            <person name="Meeks J.C."/>
            <person name="Elhai J."/>
            <person name="Campbell E.L."/>
            <person name="Thiel T."/>
            <person name="Longmire J."/>
            <person name="Potts M."/>
            <person name="Atlas R."/>
        </authorList>
    </citation>
    <scope>NUCLEOTIDE SEQUENCE [LARGE SCALE GENOMIC DNA]</scope>
    <source>
        <strain evidence="3">ATCC 29133 / PCC 73102</strain>
    </source>
</reference>
<reference evidence="2 3" key="2">
    <citation type="journal article" date="2013" name="Plant Physiol.">
        <title>A Nostoc punctiforme Sugar Transporter Necessary to Establish a Cyanobacterium-Plant Symbiosis.</title>
        <authorList>
            <person name="Ekman M."/>
            <person name="Picossi S."/>
            <person name="Campbell E.L."/>
            <person name="Meeks J.C."/>
            <person name="Flores E."/>
        </authorList>
    </citation>
    <scope>NUCLEOTIDE SEQUENCE [LARGE SCALE GENOMIC DNA]</scope>
    <source>
        <strain evidence="3">ATCC 29133 / PCC 73102</strain>
    </source>
</reference>
<evidence type="ECO:0000313" key="2">
    <source>
        <dbReference type="EMBL" id="ACC81624.1"/>
    </source>
</evidence>
<dbReference type="Proteomes" id="UP000001191">
    <property type="component" value="Chromosome"/>
</dbReference>